<gene>
    <name evidence="7" type="primary">rpsT</name>
    <name evidence="8" type="ORF">A3J68_00680</name>
</gene>
<dbReference type="PANTHER" id="PTHR33398">
    <property type="entry name" value="30S RIBOSOMAL PROTEIN S20"/>
    <property type="match status" value="1"/>
</dbReference>
<dbReference type="NCBIfam" id="TIGR00029">
    <property type="entry name" value="S20"/>
    <property type="match status" value="1"/>
</dbReference>
<comment type="caution">
    <text evidence="8">The sequence shown here is derived from an EMBL/GenBank/DDBJ whole genome shotgun (WGS) entry which is preliminary data.</text>
</comment>
<keyword evidence="4 7" id="KW-0689">Ribosomal protein</keyword>
<evidence type="ECO:0000256" key="1">
    <source>
        <dbReference type="ARBA" id="ARBA00007634"/>
    </source>
</evidence>
<comment type="similarity">
    <text evidence="1 7">Belongs to the bacterial ribosomal protein bS20 family.</text>
</comment>
<evidence type="ECO:0000313" key="9">
    <source>
        <dbReference type="Proteomes" id="UP000178529"/>
    </source>
</evidence>
<comment type="function">
    <text evidence="7">Binds directly to 16S ribosomal RNA.</text>
</comment>
<dbReference type="HAMAP" id="MF_00500">
    <property type="entry name" value="Ribosomal_bS20"/>
    <property type="match status" value="1"/>
</dbReference>
<dbReference type="Pfam" id="PF01649">
    <property type="entry name" value="Ribosomal_S20p"/>
    <property type="match status" value="1"/>
</dbReference>
<dbReference type="GO" id="GO:0070181">
    <property type="term" value="F:small ribosomal subunit rRNA binding"/>
    <property type="evidence" value="ECO:0007669"/>
    <property type="project" value="TreeGrafter"/>
</dbReference>
<dbReference type="GO" id="GO:0005829">
    <property type="term" value="C:cytosol"/>
    <property type="evidence" value="ECO:0007669"/>
    <property type="project" value="TreeGrafter"/>
</dbReference>
<name>A0A1G2R8Y6_9BACT</name>
<dbReference type="PANTHER" id="PTHR33398:SF1">
    <property type="entry name" value="SMALL RIBOSOMAL SUBUNIT PROTEIN BS20C"/>
    <property type="match status" value="1"/>
</dbReference>
<dbReference type="InterPro" id="IPR002583">
    <property type="entry name" value="Ribosomal_bS20"/>
</dbReference>
<organism evidence="8 9">
    <name type="scientific">Candidatus Wildermuthbacteria bacterium RIFCSPHIGHO2_02_FULL_48_16</name>
    <dbReference type="NCBI Taxonomy" id="1802453"/>
    <lineage>
        <taxon>Bacteria</taxon>
        <taxon>Candidatus Wildermuthiibacteriota</taxon>
    </lineage>
</organism>
<evidence type="ECO:0000256" key="4">
    <source>
        <dbReference type="ARBA" id="ARBA00022980"/>
    </source>
</evidence>
<dbReference type="GO" id="GO:0015935">
    <property type="term" value="C:small ribosomal subunit"/>
    <property type="evidence" value="ECO:0007669"/>
    <property type="project" value="TreeGrafter"/>
</dbReference>
<dbReference type="EMBL" id="MHTY01000010">
    <property type="protein sequence ID" value="OHA69008.1"/>
    <property type="molecule type" value="Genomic_DNA"/>
</dbReference>
<sequence length="87" mass="9457">MPITSSAKKALRQGLKKRIQNTKVKKASRALLKKFRALVLQKDKSGAKDLLPSLQKALDKAAKTGTLKKNTASRLKSRVAKSLASLS</sequence>
<dbReference type="AlphaFoldDB" id="A0A1G2R8Y6"/>
<dbReference type="InterPro" id="IPR036510">
    <property type="entry name" value="Ribosomal_bS20_sf"/>
</dbReference>
<evidence type="ECO:0000313" key="8">
    <source>
        <dbReference type="EMBL" id="OHA69008.1"/>
    </source>
</evidence>
<dbReference type="SUPFAM" id="SSF46992">
    <property type="entry name" value="Ribosomal protein S20"/>
    <property type="match status" value="1"/>
</dbReference>
<keyword evidence="5 7" id="KW-0687">Ribonucleoprotein</keyword>
<evidence type="ECO:0000256" key="7">
    <source>
        <dbReference type="HAMAP-Rule" id="MF_00500"/>
    </source>
</evidence>
<evidence type="ECO:0000256" key="3">
    <source>
        <dbReference type="ARBA" id="ARBA00022884"/>
    </source>
</evidence>
<evidence type="ECO:0000256" key="6">
    <source>
        <dbReference type="ARBA" id="ARBA00035136"/>
    </source>
</evidence>
<proteinExistence type="inferred from homology"/>
<accession>A0A1G2R8Y6</accession>
<reference evidence="8 9" key="1">
    <citation type="journal article" date="2016" name="Nat. Commun.">
        <title>Thousands of microbial genomes shed light on interconnected biogeochemical processes in an aquifer system.</title>
        <authorList>
            <person name="Anantharaman K."/>
            <person name="Brown C.T."/>
            <person name="Hug L.A."/>
            <person name="Sharon I."/>
            <person name="Castelle C.J."/>
            <person name="Probst A.J."/>
            <person name="Thomas B.C."/>
            <person name="Singh A."/>
            <person name="Wilkins M.J."/>
            <person name="Karaoz U."/>
            <person name="Brodie E.L."/>
            <person name="Williams K.H."/>
            <person name="Hubbard S.S."/>
            <person name="Banfield J.F."/>
        </authorList>
    </citation>
    <scope>NUCLEOTIDE SEQUENCE [LARGE SCALE GENOMIC DNA]</scope>
</reference>
<dbReference type="Proteomes" id="UP000178529">
    <property type="component" value="Unassembled WGS sequence"/>
</dbReference>
<protein>
    <recommendedName>
        <fullName evidence="6 7">Small ribosomal subunit protein bS20</fullName>
    </recommendedName>
</protein>
<keyword evidence="2 7" id="KW-0699">rRNA-binding</keyword>
<dbReference type="GO" id="GO:0006412">
    <property type="term" value="P:translation"/>
    <property type="evidence" value="ECO:0007669"/>
    <property type="project" value="UniProtKB-UniRule"/>
</dbReference>
<dbReference type="Gene3D" id="1.20.58.110">
    <property type="entry name" value="Ribosomal protein S20"/>
    <property type="match status" value="1"/>
</dbReference>
<keyword evidence="3 7" id="KW-0694">RNA-binding</keyword>
<evidence type="ECO:0000256" key="5">
    <source>
        <dbReference type="ARBA" id="ARBA00023274"/>
    </source>
</evidence>
<evidence type="ECO:0000256" key="2">
    <source>
        <dbReference type="ARBA" id="ARBA00022730"/>
    </source>
</evidence>
<dbReference type="GO" id="GO:0003735">
    <property type="term" value="F:structural constituent of ribosome"/>
    <property type="evidence" value="ECO:0007669"/>
    <property type="project" value="InterPro"/>
</dbReference>